<dbReference type="InterPro" id="IPR008914">
    <property type="entry name" value="PEBP"/>
</dbReference>
<dbReference type="PANTHER" id="PTHR11362:SF9">
    <property type="entry name" value="PROTEIN FLOWERING LOCUS T-RELATED"/>
    <property type="match status" value="1"/>
</dbReference>
<reference evidence="1 2" key="1">
    <citation type="journal article" date="2021" name="Comput. Struct. Biotechnol. J.">
        <title>De novo genome assembly of the potent medicinal plant Rehmannia glutinosa using nanopore technology.</title>
        <authorList>
            <person name="Ma L."/>
            <person name="Dong C."/>
            <person name="Song C."/>
            <person name="Wang X."/>
            <person name="Zheng X."/>
            <person name="Niu Y."/>
            <person name="Chen S."/>
            <person name="Feng W."/>
        </authorList>
    </citation>
    <scope>NUCLEOTIDE SEQUENCE [LARGE SCALE GENOMIC DNA]</scope>
    <source>
        <strain evidence="1">DH-2019</strain>
    </source>
</reference>
<keyword evidence="2" id="KW-1185">Reference proteome</keyword>
<organism evidence="1 2">
    <name type="scientific">Rehmannia glutinosa</name>
    <name type="common">Chinese foxglove</name>
    <dbReference type="NCBI Taxonomy" id="99300"/>
    <lineage>
        <taxon>Eukaryota</taxon>
        <taxon>Viridiplantae</taxon>
        <taxon>Streptophyta</taxon>
        <taxon>Embryophyta</taxon>
        <taxon>Tracheophyta</taxon>
        <taxon>Spermatophyta</taxon>
        <taxon>Magnoliopsida</taxon>
        <taxon>eudicotyledons</taxon>
        <taxon>Gunneridae</taxon>
        <taxon>Pentapetalae</taxon>
        <taxon>asterids</taxon>
        <taxon>lamiids</taxon>
        <taxon>Lamiales</taxon>
        <taxon>Orobanchaceae</taxon>
        <taxon>Rehmannieae</taxon>
        <taxon>Rehmannia</taxon>
    </lineage>
</organism>
<dbReference type="InterPro" id="IPR036610">
    <property type="entry name" value="PEBP-like_sf"/>
</dbReference>
<dbReference type="PANTHER" id="PTHR11362">
    <property type="entry name" value="PHOSPHATIDYLETHANOLAMINE-BINDING PROTEIN"/>
    <property type="match status" value="1"/>
</dbReference>
<dbReference type="InterPro" id="IPR035810">
    <property type="entry name" value="PEBP_euk"/>
</dbReference>
<name>A0ABR0UP80_REHGL</name>
<sequence>MSGEHPLVVSRVVGDVLDPFTATTDLSVSFDGRIIYNGYRLLPSHVVGRPRVEIGGGDNFRNFYTLVMVDADAPNPCDPYLREYLHWLVTNIPGSTEASLFGTEIVRYESPQPSIGIHRYAPGLFRQPGSRQIVNAPARRQNFNTREFSQNHNLGSPVAAMYYNCNRESGTGGRRF</sequence>
<dbReference type="CDD" id="cd00866">
    <property type="entry name" value="PEBP_euk"/>
    <property type="match status" value="1"/>
</dbReference>
<dbReference type="Gene3D" id="3.90.280.10">
    <property type="entry name" value="PEBP-like"/>
    <property type="match status" value="1"/>
</dbReference>
<dbReference type="Pfam" id="PF01161">
    <property type="entry name" value="PBP"/>
    <property type="match status" value="1"/>
</dbReference>
<evidence type="ECO:0000313" key="2">
    <source>
        <dbReference type="Proteomes" id="UP001318860"/>
    </source>
</evidence>
<evidence type="ECO:0000313" key="1">
    <source>
        <dbReference type="EMBL" id="KAK6124068.1"/>
    </source>
</evidence>
<dbReference type="Proteomes" id="UP001318860">
    <property type="component" value="Unassembled WGS sequence"/>
</dbReference>
<gene>
    <name evidence="1" type="ORF">DH2020_042193</name>
</gene>
<proteinExistence type="predicted"/>
<comment type="caution">
    <text evidence="1">The sequence shown here is derived from an EMBL/GenBank/DDBJ whole genome shotgun (WGS) entry which is preliminary data.</text>
</comment>
<dbReference type="SUPFAM" id="SSF49777">
    <property type="entry name" value="PEBP-like"/>
    <property type="match status" value="1"/>
</dbReference>
<accession>A0ABR0UP80</accession>
<protein>
    <submittedName>
        <fullName evidence="1">Uncharacterized protein</fullName>
    </submittedName>
</protein>
<dbReference type="EMBL" id="JABTTQ020002418">
    <property type="protein sequence ID" value="KAK6124068.1"/>
    <property type="molecule type" value="Genomic_DNA"/>
</dbReference>